<protein>
    <recommendedName>
        <fullName evidence="11">SH3 domain-containing protein</fullName>
    </recommendedName>
</protein>
<dbReference type="Proteomes" id="UP001142489">
    <property type="component" value="Unassembled WGS sequence"/>
</dbReference>
<comment type="caution">
    <text evidence="12">The sequence shown here is derived from an EMBL/GenBank/DDBJ whole genome shotgun (WGS) entry which is preliminary data.</text>
</comment>
<dbReference type="Gene3D" id="2.30.30.40">
    <property type="entry name" value="SH3 Domains"/>
    <property type="match status" value="1"/>
</dbReference>
<dbReference type="PANTHER" id="PTHR23065">
    <property type="entry name" value="PROLINE-SERINE-THREONINE PHOSPHATASE INTERACTING PROTEIN 1"/>
    <property type="match status" value="1"/>
</dbReference>
<dbReference type="SMART" id="SM00326">
    <property type="entry name" value="SH3"/>
    <property type="match status" value="1"/>
</dbReference>
<dbReference type="GO" id="GO:0007010">
    <property type="term" value="P:cytoskeleton organization"/>
    <property type="evidence" value="ECO:0007669"/>
    <property type="project" value="TreeGrafter"/>
</dbReference>
<evidence type="ECO:0000256" key="10">
    <source>
        <dbReference type="SAM" id="MobiDB-lite"/>
    </source>
</evidence>
<gene>
    <name evidence="12" type="ORF">JRQ81_015656</name>
</gene>
<keyword evidence="8" id="KW-0472">Membrane</keyword>
<evidence type="ECO:0000256" key="7">
    <source>
        <dbReference type="ARBA" id="ARBA00023054"/>
    </source>
</evidence>
<evidence type="ECO:0000256" key="2">
    <source>
        <dbReference type="ARBA" id="ARBA00004496"/>
    </source>
</evidence>
<evidence type="ECO:0000313" key="13">
    <source>
        <dbReference type="Proteomes" id="UP001142489"/>
    </source>
</evidence>
<feature type="compositionally biased region" description="Polar residues" evidence="10">
    <location>
        <begin position="55"/>
        <end position="67"/>
    </location>
</feature>
<evidence type="ECO:0000313" key="12">
    <source>
        <dbReference type="EMBL" id="KAJ7329482.1"/>
    </source>
</evidence>
<dbReference type="GO" id="GO:0030100">
    <property type="term" value="P:regulation of endocytosis"/>
    <property type="evidence" value="ECO:0007669"/>
    <property type="project" value="TreeGrafter"/>
</dbReference>
<keyword evidence="13" id="KW-1185">Reference proteome</keyword>
<evidence type="ECO:0000256" key="4">
    <source>
        <dbReference type="ARBA" id="ARBA00022475"/>
    </source>
</evidence>
<dbReference type="AlphaFoldDB" id="A0A9Q0XUF4"/>
<evidence type="ECO:0000256" key="1">
    <source>
        <dbReference type="ARBA" id="ARBA00004413"/>
    </source>
</evidence>
<dbReference type="OrthoDB" id="10255128at2759"/>
<dbReference type="Pfam" id="PF14604">
    <property type="entry name" value="SH3_9"/>
    <property type="match status" value="1"/>
</dbReference>
<evidence type="ECO:0000256" key="6">
    <source>
        <dbReference type="ARBA" id="ARBA00022583"/>
    </source>
</evidence>
<dbReference type="InterPro" id="IPR036028">
    <property type="entry name" value="SH3-like_dom_sf"/>
</dbReference>
<evidence type="ECO:0000256" key="9">
    <source>
        <dbReference type="PROSITE-ProRule" id="PRU00192"/>
    </source>
</evidence>
<dbReference type="FunFam" id="2.30.30.40:FF:000014">
    <property type="entry name" value="Kinase C and casein kinase substrate in neurons protein"/>
    <property type="match status" value="1"/>
</dbReference>
<evidence type="ECO:0000256" key="5">
    <source>
        <dbReference type="ARBA" id="ARBA00022490"/>
    </source>
</evidence>
<dbReference type="GO" id="GO:0005768">
    <property type="term" value="C:endosome"/>
    <property type="evidence" value="ECO:0007669"/>
    <property type="project" value="TreeGrafter"/>
</dbReference>
<keyword evidence="3 9" id="KW-0728">SH3 domain</keyword>
<reference evidence="12" key="1">
    <citation type="journal article" date="2023" name="DNA Res.">
        <title>Chromosome-level genome assembly of Phrynocephalus forsythii using third-generation DNA sequencing and Hi-C analysis.</title>
        <authorList>
            <person name="Qi Y."/>
            <person name="Zhao W."/>
            <person name="Zhao Y."/>
            <person name="Niu C."/>
            <person name="Cao S."/>
            <person name="Zhang Y."/>
        </authorList>
    </citation>
    <scope>NUCLEOTIDE SEQUENCE</scope>
    <source>
        <tissue evidence="12">Muscle</tissue>
    </source>
</reference>
<dbReference type="PANTHER" id="PTHR23065:SF14">
    <property type="entry name" value="PROTEIN KINASE C AND CASEIN KINASE SUBSTRATE IN NEURONS PROTEIN 2"/>
    <property type="match status" value="1"/>
</dbReference>
<dbReference type="CDD" id="cd11998">
    <property type="entry name" value="SH3_PACSIN1-2"/>
    <property type="match status" value="1"/>
</dbReference>
<evidence type="ECO:0000256" key="3">
    <source>
        <dbReference type="ARBA" id="ARBA00022443"/>
    </source>
</evidence>
<sequence>MSGWPKAALLNKCPLCWHMCTPLVFFSNLKYFPVVFSVSSYEKSYGTEWSDEETNNPFSSNDTQAETNPFDEEPSTTMEVRVRALYDYEGQEHDELSFKTGEELTKIEDEDEQGWCKGRLDNGQVGLYPANYVEPIQ</sequence>
<keyword evidence="5" id="KW-0963">Cytoplasm</keyword>
<evidence type="ECO:0000256" key="8">
    <source>
        <dbReference type="ARBA" id="ARBA00023136"/>
    </source>
</evidence>
<organism evidence="12 13">
    <name type="scientific">Phrynocephalus forsythii</name>
    <dbReference type="NCBI Taxonomy" id="171643"/>
    <lineage>
        <taxon>Eukaryota</taxon>
        <taxon>Metazoa</taxon>
        <taxon>Chordata</taxon>
        <taxon>Craniata</taxon>
        <taxon>Vertebrata</taxon>
        <taxon>Euteleostomi</taxon>
        <taxon>Lepidosauria</taxon>
        <taxon>Squamata</taxon>
        <taxon>Bifurcata</taxon>
        <taxon>Unidentata</taxon>
        <taxon>Episquamata</taxon>
        <taxon>Toxicofera</taxon>
        <taxon>Iguania</taxon>
        <taxon>Acrodonta</taxon>
        <taxon>Agamidae</taxon>
        <taxon>Agaminae</taxon>
        <taxon>Phrynocephalus</taxon>
    </lineage>
</organism>
<evidence type="ECO:0000259" key="11">
    <source>
        <dbReference type="PROSITE" id="PS50002"/>
    </source>
</evidence>
<keyword evidence="6" id="KW-0254">Endocytosis</keyword>
<keyword evidence="4" id="KW-1003">Cell membrane</keyword>
<dbReference type="PRINTS" id="PR00452">
    <property type="entry name" value="SH3DOMAIN"/>
</dbReference>
<feature type="domain" description="SH3" evidence="11">
    <location>
        <begin position="77"/>
        <end position="137"/>
    </location>
</feature>
<dbReference type="GO" id="GO:0005886">
    <property type="term" value="C:plasma membrane"/>
    <property type="evidence" value="ECO:0007669"/>
    <property type="project" value="UniProtKB-SubCell"/>
</dbReference>
<feature type="region of interest" description="Disordered" evidence="10">
    <location>
        <begin position="48"/>
        <end position="76"/>
    </location>
</feature>
<accession>A0A9Q0XUF4</accession>
<comment type="subcellular location">
    <subcellularLocation>
        <location evidence="1">Cell membrane</location>
        <topology evidence="1">Peripheral membrane protein</topology>
        <orientation evidence="1">Cytoplasmic side</orientation>
    </subcellularLocation>
    <subcellularLocation>
        <location evidence="2">Cytoplasm</location>
    </subcellularLocation>
</comment>
<proteinExistence type="predicted"/>
<dbReference type="PROSITE" id="PS50002">
    <property type="entry name" value="SH3"/>
    <property type="match status" value="1"/>
</dbReference>
<keyword evidence="7" id="KW-0175">Coiled coil</keyword>
<dbReference type="SUPFAM" id="SSF50044">
    <property type="entry name" value="SH3-domain"/>
    <property type="match status" value="1"/>
</dbReference>
<dbReference type="InterPro" id="IPR035743">
    <property type="entry name" value="PACSIN1/PACSIN2_SH3"/>
</dbReference>
<dbReference type="EMBL" id="JAPFRF010000006">
    <property type="protein sequence ID" value="KAJ7329482.1"/>
    <property type="molecule type" value="Genomic_DNA"/>
</dbReference>
<dbReference type="GO" id="GO:0097320">
    <property type="term" value="P:plasma membrane tubulation"/>
    <property type="evidence" value="ECO:0007669"/>
    <property type="project" value="TreeGrafter"/>
</dbReference>
<name>A0A9Q0XUF4_9SAUR</name>
<dbReference type="InterPro" id="IPR001452">
    <property type="entry name" value="SH3_domain"/>
</dbReference>
<dbReference type="GO" id="GO:0005543">
    <property type="term" value="F:phospholipid binding"/>
    <property type="evidence" value="ECO:0007669"/>
    <property type="project" value="TreeGrafter"/>
</dbReference>